<proteinExistence type="predicted"/>
<dbReference type="Proteomes" id="UP000028545">
    <property type="component" value="Unassembled WGS sequence"/>
</dbReference>
<dbReference type="EMBL" id="JOWA01000154">
    <property type="protein sequence ID" value="KEZ39378.1"/>
    <property type="molecule type" value="Genomic_DNA"/>
</dbReference>
<gene>
    <name evidence="2" type="ORF">SAPIO_CDS10083</name>
</gene>
<dbReference type="RefSeq" id="XP_016639177.1">
    <property type="nucleotide sequence ID" value="XM_016783735.1"/>
</dbReference>
<comment type="caution">
    <text evidence="2">The sequence shown here is derived from an EMBL/GenBank/DDBJ whole genome shotgun (WGS) entry which is preliminary data.</text>
</comment>
<name>A0A084FWB6_PSEDA</name>
<feature type="compositionally biased region" description="Basic and acidic residues" evidence="1">
    <location>
        <begin position="179"/>
        <end position="191"/>
    </location>
</feature>
<sequence length="259" mass="28819">MTAFAGPRHLATGVDTLTAEDFETASIRSAAPSYVSEAPSYHSTVPITESAPPYSAAVADSSRNLTSSHHGATSNHQPQRRGLPPVPTTPLPMPSLNAFSIPTWSTFSANPTTRHYHSVAQRRVAAANSRVGSSINRQFMLDRVTEELQHESHARPGSGMSRTNSGSGLSGVESFFRSSDGRPHEDPNLVGEEAARTARAERLAREREAALIGESRRWDLYLSQMNDWQQRERSWSRFRRPMDRDERKGFMRRISGRLF</sequence>
<keyword evidence="3" id="KW-1185">Reference proteome</keyword>
<feature type="compositionally biased region" description="Polar residues" evidence="1">
    <location>
        <begin position="61"/>
        <end position="77"/>
    </location>
</feature>
<dbReference type="HOGENOM" id="CLU_075611_0_0_1"/>
<dbReference type="OrthoDB" id="4203030at2759"/>
<evidence type="ECO:0000313" key="2">
    <source>
        <dbReference type="EMBL" id="KEZ39378.1"/>
    </source>
</evidence>
<protein>
    <submittedName>
        <fullName evidence="2">Uncharacterized protein</fullName>
    </submittedName>
</protein>
<dbReference type="KEGG" id="sapo:SAPIO_CDS10083"/>
<dbReference type="VEuPathDB" id="FungiDB:SAPIO_CDS10083"/>
<reference evidence="2 3" key="1">
    <citation type="journal article" date="2014" name="Genome Announc.">
        <title>Draft genome sequence of the pathogenic fungus Scedosporium apiospermum.</title>
        <authorList>
            <person name="Vandeputte P."/>
            <person name="Ghamrawi S."/>
            <person name="Rechenmann M."/>
            <person name="Iltis A."/>
            <person name="Giraud S."/>
            <person name="Fleury M."/>
            <person name="Thornton C."/>
            <person name="Delhaes L."/>
            <person name="Meyer W."/>
            <person name="Papon N."/>
            <person name="Bouchara J.P."/>
        </authorList>
    </citation>
    <scope>NUCLEOTIDE SEQUENCE [LARGE SCALE GENOMIC DNA]</scope>
    <source>
        <strain evidence="2 3">IHEM 14462</strain>
    </source>
</reference>
<feature type="compositionally biased region" description="Pro residues" evidence="1">
    <location>
        <begin position="84"/>
        <end position="93"/>
    </location>
</feature>
<dbReference type="AlphaFoldDB" id="A0A084FWB6"/>
<feature type="region of interest" description="Disordered" evidence="1">
    <location>
        <begin position="147"/>
        <end position="191"/>
    </location>
</feature>
<evidence type="ECO:0000256" key="1">
    <source>
        <dbReference type="SAM" id="MobiDB-lite"/>
    </source>
</evidence>
<organism evidence="2 3">
    <name type="scientific">Pseudallescheria apiosperma</name>
    <name type="common">Scedosporium apiospermum</name>
    <dbReference type="NCBI Taxonomy" id="563466"/>
    <lineage>
        <taxon>Eukaryota</taxon>
        <taxon>Fungi</taxon>
        <taxon>Dikarya</taxon>
        <taxon>Ascomycota</taxon>
        <taxon>Pezizomycotina</taxon>
        <taxon>Sordariomycetes</taxon>
        <taxon>Hypocreomycetidae</taxon>
        <taxon>Microascales</taxon>
        <taxon>Microascaceae</taxon>
        <taxon>Scedosporium</taxon>
    </lineage>
</organism>
<dbReference type="GeneID" id="27719244"/>
<dbReference type="OMA" id="REEDKQW"/>
<evidence type="ECO:0000313" key="3">
    <source>
        <dbReference type="Proteomes" id="UP000028545"/>
    </source>
</evidence>
<feature type="region of interest" description="Disordered" evidence="1">
    <location>
        <begin position="46"/>
        <end position="94"/>
    </location>
</feature>
<accession>A0A084FWB6</accession>